<accession>X5MKI3</accession>
<protein>
    <submittedName>
        <fullName evidence="1">Putative methyltransferase</fullName>
    </submittedName>
</protein>
<keyword evidence="1" id="KW-0489">Methyltransferase</keyword>
<keyword evidence="1" id="KW-0808">Transferase</keyword>
<dbReference type="KEGG" id="pect:BN1012_Phect386"/>
<dbReference type="InterPro" id="IPR029063">
    <property type="entry name" value="SAM-dependent_MTases_sf"/>
</dbReference>
<evidence type="ECO:0000313" key="1">
    <source>
        <dbReference type="EMBL" id="CDO58600.1"/>
    </source>
</evidence>
<dbReference type="AlphaFoldDB" id="X5MKI3"/>
<dbReference type="STRING" id="1458461.BN1012_Phect386"/>
<dbReference type="CDD" id="cd02440">
    <property type="entry name" value="AdoMet_MTases"/>
    <property type="match status" value="1"/>
</dbReference>
<evidence type="ECO:0000313" key="2">
    <source>
        <dbReference type="Proteomes" id="UP000032160"/>
    </source>
</evidence>
<organism evidence="1 2">
    <name type="scientific">Candidatus Phaeomarinibacter ectocarpi</name>
    <dbReference type="NCBI Taxonomy" id="1458461"/>
    <lineage>
        <taxon>Bacteria</taxon>
        <taxon>Pseudomonadati</taxon>
        <taxon>Pseudomonadota</taxon>
        <taxon>Alphaproteobacteria</taxon>
        <taxon>Hyphomicrobiales</taxon>
        <taxon>Parvibaculaceae</taxon>
        <taxon>Candidatus Phaeomarinibacter</taxon>
    </lineage>
</organism>
<dbReference type="RefSeq" id="WP_043949504.1">
    <property type="nucleotide sequence ID" value="NZ_HG966617.1"/>
</dbReference>
<dbReference type="HOGENOM" id="CLU_079357_0_0_5"/>
<proteinExistence type="predicted"/>
<dbReference type="PANTHER" id="PTHR44068:SF11">
    <property type="entry name" value="GERANYL DIPHOSPHATE 2-C-METHYLTRANSFERASE"/>
    <property type="match status" value="1"/>
</dbReference>
<dbReference type="GO" id="GO:0032259">
    <property type="term" value="P:methylation"/>
    <property type="evidence" value="ECO:0007669"/>
    <property type="project" value="UniProtKB-KW"/>
</dbReference>
<gene>
    <name evidence="1" type="ORF">BN1012_Phect386</name>
</gene>
<dbReference type="Pfam" id="PF13489">
    <property type="entry name" value="Methyltransf_23"/>
    <property type="match status" value="1"/>
</dbReference>
<name>X5MKI3_9HYPH</name>
<dbReference type="PATRIC" id="fig|1458461.3.peg.385"/>
<dbReference type="OrthoDB" id="9765084at2"/>
<dbReference type="Proteomes" id="UP000032160">
    <property type="component" value="Chromosome I"/>
</dbReference>
<dbReference type="PANTHER" id="PTHR44068">
    <property type="entry name" value="ZGC:194242"/>
    <property type="match status" value="1"/>
</dbReference>
<dbReference type="Gene3D" id="3.40.50.150">
    <property type="entry name" value="Vaccinia Virus protein VP39"/>
    <property type="match status" value="1"/>
</dbReference>
<dbReference type="GO" id="GO:0008168">
    <property type="term" value="F:methyltransferase activity"/>
    <property type="evidence" value="ECO:0007669"/>
    <property type="project" value="UniProtKB-KW"/>
</dbReference>
<keyword evidence="2" id="KW-1185">Reference proteome</keyword>
<sequence length="243" mass="27625">MRTVDFAKLNLQEGDRVLDLGCGEGRHMHAVYFAKDEIQAVGVDLLLEDVQKARKGFLDFPDLDPSSPRSFGFSVGNALKLPFADNTFDKIICSEVLEHIPDYLGAVKEINRVLKPGGRFGVSVPRYWPERICWALSEDYHNTPGGHVRIFSEGQLRGAVEAQGLSFLQRHWAHGLHSPYWWIRCAVGVRDDENFFVRTYHRFLAWDIVKRPWLTRMLEKIADPLMGKSVVMYFSKATQSGGA</sequence>
<dbReference type="SUPFAM" id="SSF53335">
    <property type="entry name" value="S-adenosyl-L-methionine-dependent methyltransferases"/>
    <property type="match status" value="1"/>
</dbReference>
<dbReference type="EMBL" id="HG966617">
    <property type="protein sequence ID" value="CDO58600.1"/>
    <property type="molecule type" value="Genomic_DNA"/>
</dbReference>
<dbReference type="InterPro" id="IPR050447">
    <property type="entry name" value="Erg6_SMT_methyltransf"/>
</dbReference>
<reference evidence="1 2" key="1">
    <citation type="journal article" date="2014" name="Front. Genet.">
        <title>Genome and metabolic network of "Candidatus Phaeomarinobacter ectocarpi" Ec32, a new candidate genus of Alphaproteobacteria frequently associated with brown algae.</title>
        <authorList>
            <person name="Dittami S.M."/>
            <person name="Barbeyron T."/>
            <person name="Boyen C."/>
            <person name="Cambefort J."/>
            <person name="Collet G."/>
            <person name="Delage L."/>
            <person name="Gobet A."/>
            <person name="Groisillier A."/>
            <person name="Leblanc C."/>
            <person name="Michel G."/>
            <person name="Scornet D."/>
            <person name="Siegel A."/>
            <person name="Tapia J.E."/>
            <person name="Tonon T."/>
        </authorList>
    </citation>
    <scope>NUCLEOTIDE SEQUENCE [LARGE SCALE GENOMIC DNA]</scope>
    <source>
        <strain evidence="1 2">Ec32</strain>
    </source>
</reference>